<name>A0A9P0JF71_APHGO</name>
<evidence type="ECO:0000256" key="1">
    <source>
        <dbReference type="SAM" id="Phobius"/>
    </source>
</evidence>
<keyword evidence="1" id="KW-1133">Transmembrane helix</keyword>
<dbReference type="Proteomes" id="UP001154329">
    <property type="component" value="Chromosome 4"/>
</dbReference>
<dbReference type="EMBL" id="OU899037">
    <property type="protein sequence ID" value="CAH1737954.1"/>
    <property type="molecule type" value="Genomic_DNA"/>
</dbReference>
<gene>
    <name evidence="2" type="ORF">APHIGO_LOCUS11381</name>
</gene>
<reference evidence="2" key="1">
    <citation type="submission" date="2022-02" db="EMBL/GenBank/DDBJ databases">
        <authorList>
            <person name="King R."/>
        </authorList>
    </citation>
    <scope>NUCLEOTIDE SEQUENCE</scope>
</reference>
<keyword evidence="1" id="KW-0472">Membrane</keyword>
<proteinExistence type="predicted"/>
<protein>
    <submittedName>
        <fullName evidence="2">Uncharacterized protein</fullName>
    </submittedName>
</protein>
<keyword evidence="3" id="KW-1185">Reference proteome</keyword>
<evidence type="ECO:0000313" key="3">
    <source>
        <dbReference type="Proteomes" id="UP001154329"/>
    </source>
</evidence>
<feature type="transmembrane region" description="Helical" evidence="1">
    <location>
        <begin position="52"/>
        <end position="78"/>
    </location>
</feature>
<accession>A0A9P0JF71</accession>
<dbReference type="AlphaFoldDB" id="A0A9P0JF71"/>
<keyword evidence="1" id="KW-0812">Transmembrane</keyword>
<reference evidence="2" key="2">
    <citation type="submission" date="2022-10" db="EMBL/GenBank/DDBJ databases">
        <authorList>
            <consortium name="ENA_rothamsted_submissions"/>
            <consortium name="culmorum"/>
            <person name="King R."/>
        </authorList>
    </citation>
    <scope>NUCLEOTIDE SEQUENCE</scope>
</reference>
<organism evidence="2 3">
    <name type="scientific">Aphis gossypii</name>
    <name type="common">Cotton aphid</name>
    <dbReference type="NCBI Taxonomy" id="80765"/>
    <lineage>
        <taxon>Eukaryota</taxon>
        <taxon>Metazoa</taxon>
        <taxon>Ecdysozoa</taxon>
        <taxon>Arthropoda</taxon>
        <taxon>Hexapoda</taxon>
        <taxon>Insecta</taxon>
        <taxon>Pterygota</taxon>
        <taxon>Neoptera</taxon>
        <taxon>Paraneoptera</taxon>
        <taxon>Hemiptera</taxon>
        <taxon>Sternorrhyncha</taxon>
        <taxon>Aphidomorpha</taxon>
        <taxon>Aphidoidea</taxon>
        <taxon>Aphididae</taxon>
        <taxon>Aphidini</taxon>
        <taxon>Aphis</taxon>
        <taxon>Aphis</taxon>
    </lineage>
</organism>
<sequence>MKSNHFFSIVVIKFKNALSLHNVLVCGPTKIPSLSSASESCGNLLHKFENNFYFYLMLLQIVSLDPVLCVTVVIKYFWGRLNYFVIYFYLLRLDYFLKATVFKSNVCHALDYPTHKCNTEILYTYVVDQVTYIWC</sequence>
<evidence type="ECO:0000313" key="2">
    <source>
        <dbReference type="EMBL" id="CAH1737954.1"/>
    </source>
</evidence>